<feature type="compositionally biased region" description="Basic and acidic residues" evidence="6">
    <location>
        <begin position="228"/>
        <end position="276"/>
    </location>
</feature>
<dbReference type="InterPro" id="IPR053937">
    <property type="entry name" value="GOST_TM"/>
</dbReference>
<accession>A0A0B7AB80</accession>
<feature type="transmembrane region" description="Helical" evidence="7">
    <location>
        <begin position="542"/>
        <end position="562"/>
    </location>
</feature>
<feature type="transmembrane region" description="Helical" evidence="7">
    <location>
        <begin position="357"/>
        <end position="377"/>
    </location>
</feature>
<feature type="compositionally biased region" description="Low complexity" evidence="6">
    <location>
        <begin position="191"/>
        <end position="201"/>
    </location>
</feature>
<dbReference type="PANTHER" id="PTHR21229">
    <property type="entry name" value="LUNG SEVEN TRANSMEMBRANE RECEPTOR"/>
    <property type="match status" value="1"/>
</dbReference>
<evidence type="ECO:0000256" key="1">
    <source>
        <dbReference type="ARBA" id="ARBA00004141"/>
    </source>
</evidence>
<evidence type="ECO:0000313" key="9">
    <source>
        <dbReference type="EMBL" id="CEK77983.1"/>
    </source>
</evidence>
<feature type="region of interest" description="Disordered" evidence="6">
    <location>
        <begin position="162"/>
        <end position="277"/>
    </location>
</feature>
<feature type="compositionally biased region" description="Acidic residues" evidence="6">
    <location>
        <begin position="215"/>
        <end position="227"/>
    </location>
</feature>
<evidence type="ECO:0000256" key="5">
    <source>
        <dbReference type="ARBA" id="ARBA00023136"/>
    </source>
</evidence>
<keyword evidence="4 7" id="KW-1133">Transmembrane helix</keyword>
<feature type="compositionally biased region" description="Basic and acidic residues" evidence="6">
    <location>
        <begin position="635"/>
        <end position="650"/>
    </location>
</feature>
<feature type="transmembrane region" description="Helical" evidence="7">
    <location>
        <begin position="389"/>
        <end position="412"/>
    </location>
</feature>
<comment type="subcellular location">
    <subcellularLocation>
        <location evidence="1">Membrane</location>
        <topology evidence="1">Multi-pass membrane protein</topology>
    </subcellularLocation>
</comment>
<sequence>GGSLSCVICFVNTNKMKSLPQLLAVFICICHHSGAWIHNLKLQDDDRPRITMTRSFGFLKGGTVAVTVSFFSTNGTDPKKTDDTIFGFSLERSKSSGFGSYVDGISNCVIDGSHDDGASVNLKFDLRNHRMKVVLGSKDLQNLTVVSTERALYLYQNKLAHGENPVDTTTNTQDQTKDSQNQAAVISPKASTTTVSTTTTKKGADKLTKKKIITDEGDDDEDTDENTEENKSQPDSVKKRVARETGDGKNVVPEHKTAGETEEDTAKTSVTDKDVATQKQIQTPKEFYLPMTHRVENNVDIYGTYFLVHIKTAQEEGLYNLFFHNCRSKKNHVNLVVQIIQDNNGNYLSADEMPIPALYFLFSVVFFVLTIVWFAVLRKAKEGVYKIHYLMLVVVFFRSISDLFHGVNMHMIQLSGIHVDAWAILWYIVYLMRGAVMFVTVLLIGAGWVFIKHVFTDREKKLFLIVIPLQILMNVAWVIMEESEEGYSSYNTWHTIFIGVDLLCCFAILFPVIWSIRHLQEASKTDGKAAINLNKLKLFRHFYILVVAYIYFTRIIGYLLQITLPFRYGWMKDLFEEIFLLVFFTLTGYKFRPTSDNPYLQVPLDSDDEDIEMDEVLTKSGSTETVVRVNQGKTENSKSTKQRESSHEYD</sequence>
<evidence type="ECO:0000256" key="2">
    <source>
        <dbReference type="ARBA" id="ARBA00022692"/>
    </source>
</evidence>
<name>A0A0B7AB80_9EUPU</name>
<evidence type="ECO:0000259" key="8">
    <source>
        <dbReference type="Pfam" id="PF06814"/>
    </source>
</evidence>
<feature type="transmembrane region" description="Helical" evidence="7">
    <location>
        <begin position="424"/>
        <end position="450"/>
    </location>
</feature>
<dbReference type="SUPFAM" id="SSF81321">
    <property type="entry name" value="Family A G protein-coupled receptor-like"/>
    <property type="match status" value="1"/>
</dbReference>
<dbReference type="EMBL" id="HACG01031118">
    <property type="protein sequence ID" value="CEK77983.1"/>
    <property type="molecule type" value="Transcribed_RNA"/>
</dbReference>
<dbReference type="GO" id="GO:0016020">
    <property type="term" value="C:membrane"/>
    <property type="evidence" value="ECO:0007669"/>
    <property type="project" value="UniProtKB-SubCell"/>
</dbReference>
<protein>
    <recommendedName>
        <fullName evidence="8">GOST seven transmembrane domain-containing protein</fullName>
    </recommendedName>
</protein>
<dbReference type="Pfam" id="PF06814">
    <property type="entry name" value="GOST_TM"/>
    <property type="match status" value="1"/>
</dbReference>
<feature type="non-terminal residue" evidence="9">
    <location>
        <position position="1"/>
    </location>
</feature>
<feature type="transmembrane region" description="Helical" evidence="7">
    <location>
        <begin position="462"/>
        <end position="480"/>
    </location>
</feature>
<feature type="compositionally biased region" description="Low complexity" evidence="6">
    <location>
        <begin position="167"/>
        <end position="182"/>
    </location>
</feature>
<organism evidence="9">
    <name type="scientific">Arion vulgaris</name>
    <dbReference type="NCBI Taxonomy" id="1028688"/>
    <lineage>
        <taxon>Eukaryota</taxon>
        <taxon>Metazoa</taxon>
        <taxon>Spiralia</taxon>
        <taxon>Lophotrochozoa</taxon>
        <taxon>Mollusca</taxon>
        <taxon>Gastropoda</taxon>
        <taxon>Heterobranchia</taxon>
        <taxon>Euthyneura</taxon>
        <taxon>Panpulmonata</taxon>
        <taxon>Eupulmonata</taxon>
        <taxon>Stylommatophora</taxon>
        <taxon>Helicina</taxon>
        <taxon>Arionoidea</taxon>
        <taxon>Arionidae</taxon>
        <taxon>Arion</taxon>
    </lineage>
</organism>
<evidence type="ECO:0000256" key="4">
    <source>
        <dbReference type="ARBA" id="ARBA00022989"/>
    </source>
</evidence>
<gene>
    <name evidence="9" type="primary">ORF107656</name>
</gene>
<proteinExistence type="predicted"/>
<keyword evidence="3" id="KW-0732">Signal</keyword>
<keyword evidence="2 7" id="KW-0812">Transmembrane</keyword>
<dbReference type="PANTHER" id="PTHR21229:SF2">
    <property type="entry name" value="RE59932P"/>
    <property type="match status" value="1"/>
</dbReference>
<evidence type="ECO:0000256" key="3">
    <source>
        <dbReference type="ARBA" id="ARBA00022729"/>
    </source>
</evidence>
<evidence type="ECO:0000256" key="6">
    <source>
        <dbReference type="SAM" id="MobiDB-lite"/>
    </source>
</evidence>
<reference evidence="9" key="1">
    <citation type="submission" date="2014-12" db="EMBL/GenBank/DDBJ databases">
        <title>Insight into the proteome of Arion vulgaris.</title>
        <authorList>
            <person name="Aradska J."/>
            <person name="Bulat T."/>
            <person name="Smidak R."/>
            <person name="Sarate P."/>
            <person name="Gangsoo J."/>
            <person name="Sialana F."/>
            <person name="Bilban M."/>
            <person name="Lubec G."/>
        </authorList>
    </citation>
    <scope>NUCLEOTIDE SEQUENCE</scope>
    <source>
        <tissue evidence="9">Skin</tissue>
    </source>
</reference>
<feature type="domain" description="GOST seven transmembrane" evidence="8">
    <location>
        <begin position="355"/>
        <end position="598"/>
    </location>
</feature>
<dbReference type="AlphaFoldDB" id="A0A0B7AB80"/>
<keyword evidence="5 7" id="KW-0472">Membrane</keyword>
<feature type="transmembrane region" description="Helical" evidence="7">
    <location>
        <begin position="492"/>
        <end position="514"/>
    </location>
</feature>
<dbReference type="InterPro" id="IPR009637">
    <property type="entry name" value="GPR107/GPR108-like"/>
</dbReference>
<feature type="region of interest" description="Disordered" evidence="6">
    <location>
        <begin position="620"/>
        <end position="650"/>
    </location>
</feature>
<dbReference type="GO" id="GO:0005794">
    <property type="term" value="C:Golgi apparatus"/>
    <property type="evidence" value="ECO:0007669"/>
    <property type="project" value="TreeGrafter"/>
</dbReference>
<evidence type="ECO:0000256" key="7">
    <source>
        <dbReference type="SAM" id="Phobius"/>
    </source>
</evidence>